<name>B6RAZ2_HALDI</name>
<dbReference type="InterPro" id="IPR018378">
    <property type="entry name" value="C-type_lectin_CS"/>
</dbReference>
<dbReference type="AlphaFoldDB" id="B6RAZ2"/>
<dbReference type="EMBL" id="EF103336">
    <property type="protein sequence ID" value="ABO26594.1"/>
    <property type="molecule type" value="mRNA"/>
</dbReference>
<feature type="domain" description="C-type lectin" evidence="3">
    <location>
        <begin position="30"/>
        <end position="148"/>
    </location>
</feature>
<accession>B6RAZ2</accession>
<dbReference type="PROSITE" id="PS50041">
    <property type="entry name" value="C_TYPE_LECTIN_2"/>
    <property type="match status" value="1"/>
</dbReference>
<evidence type="ECO:0000256" key="2">
    <source>
        <dbReference type="SAM" id="SignalP"/>
    </source>
</evidence>
<evidence type="ECO:0000259" key="3">
    <source>
        <dbReference type="PROSITE" id="PS50041"/>
    </source>
</evidence>
<dbReference type="PANTHER" id="PTHR22803">
    <property type="entry name" value="MANNOSE, PHOSPHOLIPASE, LECTIN RECEPTOR RELATED"/>
    <property type="match status" value="1"/>
</dbReference>
<proteinExistence type="evidence at transcript level"/>
<dbReference type="InterPro" id="IPR050111">
    <property type="entry name" value="C-type_lectin/snaclec_domain"/>
</dbReference>
<feature type="signal peptide" evidence="2">
    <location>
        <begin position="1"/>
        <end position="19"/>
    </location>
</feature>
<dbReference type="Gene3D" id="3.10.100.10">
    <property type="entry name" value="Mannose-Binding Protein A, subunit A"/>
    <property type="match status" value="1"/>
</dbReference>
<sequence>MRLEVLSFLLLTFASLAQARGRCPLGFFRHGKSCYWISTTVASFAEAKTYCQYMQSHLARITSRYEDAFLRGQVRRRGKGTDYWLGATDLNVEGVWLWEGNKAMTYTNWGGDNPNNYKGVENCLGLRKENNYQWNDFQCHHRLNFICEKNL</sequence>
<keyword evidence="1" id="KW-1015">Disulfide bond</keyword>
<keyword evidence="2" id="KW-0732">Signal</keyword>
<dbReference type="InterPro" id="IPR001304">
    <property type="entry name" value="C-type_lectin-like"/>
</dbReference>
<feature type="chain" id="PRO_5002846441" evidence="2">
    <location>
        <begin position="20"/>
        <end position="151"/>
    </location>
</feature>
<dbReference type="InterPro" id="IPR016186">
    <property type="entry name" value="C-type_lectin-like/link_sf"/>
</dbReference>
<reference evidence="4" key="1">
    <citation type="submission" date="2006-10" db="EMBL/GenBank/DDBJ databases">
        <title>Novel gene discovery from Haliotis discus discus by normalized cDNA library analysis.</title>
        <authorList>
            <person name="Wang N."/>
            <person name="Kang H.-S."/>
            <person name="Lee J."/>
        </authorList>
    </citation>
    <scope>NUCLEOTIDE SEQUENCE</scope>
</reference>
<organism evidence="4">
    <name type="scientific">Haliotis discus discus</name>
    <name type="common">disc abalone</name>
    <dbReference type="NCBI Taxonomy" id="91233"/>
    <lineage>
        <taxon>Eukaryota</taxon>
        <taxon>Metazoa</taxon>
        <taxon>Spiralia</taxon>
        <taxon>Lophotrochozoa</taxon>
        <taxon>Mollusca</taxon>
        <taxon>Gastropoda</taxon>
        <taxon>Vetigastropoda</taxon>
        <taxon>Lepetellida</taxon>
        <taxon>Haliotoidea</taxon>
        <taxon>Haliotidae</taxon>
        <taxon>Haliotis</taxon>
    </lineage>
</organism>
<dbReference type="SMART" id="SM00034">
    <property type="entry name" value="CLECT"/>
    <property type="match status" value="1"/>
</dbReference>
<protein>
    <submittedName>
        <fullName evidence="4">Putative perlucin 5</fullName>
    </submittedName>
</protein>
<dbReference type="PROSITE" id="PS00615">
    <property type="entry name" value="C_TYPE_LECTIN_1"/>
    <property type="match status" value="1"/>
</dbReference>
<dbReference type="SUPFAM" id="SSF56436">
    <property type="entry name" value="C-type lectin-like"/>
    <property type="match status" value="1"/>
</dbReference>
<evidence type="ECO:0000256" key="1">
    <source>
        <dbReference type="ARBA" id="ARBA00023157"/>
    </source>
</evidence>
<evidence type="ECO:0000313" key="4">
    <source>
        <dbReference type="EMBL" id="ABO26594.1"/>
    </source>
</evidence>
<dbReference type="InterPro" id="IPR016187">
    <property type="entry name" value="CTDL_fold"/>
</dbReference>
<dbReference type="Pfam" id="PF00059">
    <property type="entry name" value="Lectin_C"/>
    <property type="match status" value="1"/>
</dbReference>